<dbReference type="InterPro" id="IPR055294">
    <property type="entry name" value="FBL60-like"/>
</dbReference>
<gene>
    <name evidence="2" type="ORF">Dsin_007364</name>
</gene>
<dbReference type="PROSITE" id="PS50181">
    <property type="entry name" value="FBOX"/>
    <property type="match status" value="1"/>
</dbReference>
<dbReference type="Proteomes" id="UP001281410">
    <property type="component" value="Unassembled WGS sequence"/>
</dbReference>
<dbReference type="EMBL" id="JANJYJ010000002">
    <property type="protein sequence ID" value="KAK3227502.1"/>
    <property type="molecule type" value="Genomic_DNA"/>
</dbReference>
<protein>
    <recommendedName>
        <fullName evidence="1">F-box domain-containing protein</fullName>
    </recommendedName>
</protein>
<evidence type="ECO:0000313" key="3">
    <source>
        <dbReference type="Proteomes" id="UP001281410"/>
    </source>
</evidence>
<keyword evidence="3" id="KW-1185">Reference proteome</keyword>
<proteinExistence type="predicted"/>
<dbReference type="PANTHER" id="PTHR31293:SF12">
    <property type="entry name" value="RNI-LIKE SUPERFAMILY PROTEIN"/>
    <property type="match status" value="1"/>
</dbReference>
<feature type="domain" description="F-box" evidence="1">
    <location>
        <begin position="5"/>
        <end position="40"/>
    </location>
</feature>
<name>A0AAE0B192_9ROSI</name>
<dbReference type="PANTHER" id="PTHR31293">
    <property type="entry name" value="RNI-LIKE SUPERFAMILY PROTEIN"/>
    <property type="match status" value="1"/>
</dbReference>
<dbReference type="AlphaFoldDB" id="A0AAE0B192"/>
<reference evidence="2" key="1">
    <citation type="journal article" date="2023" name="Plant J.">
        <title>Genome sequences and population genomics provide insights into the demographic history, inbreeding, and mutation load of two 'living fossil' tree species of Dipteronia.</title>
        <authorList>
            <person name="Feng Y."/>
            <person name="Comes H.P."/>
            <person name="Chen J."/>
            <person name="Zhu S."/>
            <person name="Lu R."/>
            <person name="Zhang X."/>
            <person name="Li P."/>
            <person name="Qiu J."/>
            <person name="Olsen K.M."/>
            <person name="Qiu Y."/>
        </authorList>
    </citation>
    <scope>NUCLEOTIDE SEQUENCE</scope>
    <source>
        <strain evidence="2">NBL</strain>
    </source>
</reference>
<dbReference type="InterPro" id="IPR001810">
    <property type="entry name" value="F-box_dom"/>
</dbReference>
<dbReference type="InterPro" id="IPR053781">
    <property type="entry name" value="F-box_AtFBL13-like"/>
</dbReference>
<dbReference type="Pfam" id="PF00646">
    <property type="entry name" value="F-box"/>
    <property type="match status" value="1"/>
</dbReference>
<dbReference type="CDD" id="cd22160">
    <property type="entry name" value="F-box_AtFBL13-like"/>
    <property type="match status" value="1"/>
</dbReference>
<dbReference type="InterPro" id="IPR036047">
    <property type="entry name" value="F-box-like_dom_sf"/>
</dbReference>
<sequence length="164" mass="18648">MYLGRGFISRLPDDILVQILSRLEIKDAVKTCVLSSRWKNDKTHLDSSLECEGGPSDSSDIHMCRTAVKANNNNNWERNFENFVDKVLSLCQCKDIQDFRLGCNVADDDEASHVSQWLCFAEELKVRKLNITVDVVDIGWRVARLPQSIFTCNKLVECGVMHAK</sequence>
<dbReference type="SUPFAM" id="SSF81383">
    <property type="entry name" value="F-box domain"/>
    <property type="match status" value="1"/>
</dbReference>
<evidence type="ECO:0000313" key="2">
    <source>
        <dbReference type="EMBL" id="KAK3227502.1"/>
    </source>
</evidence>
<evidence type="ECO:0000259" key="1">
    <source>
        <dbReference type="PROSITE" id="PS50181"/>
    </source>
</evidence>
<accession>A0AAE0B192</accession>
<organism evidence="2 3">
    <name type="scientific">Dipteronia sinensis</name>
    <dbReference type="NCBI Taxonomy" id="43782"/>
    <lineage>
        <taxon>Eukaryota</taxon>
        <taxon>Viridiplantae</taxon>
        <taxon>Streptophyta</taxon>
        <taxon>Embryophyta</taxon>
        <taxon>Tracheophyta</taxon>
        <taxon>Spermatophyta</taxon>
        <taxon>Magnoliopsida</taxon>
        <taxon>eudicotyledons</taxon>
        <taxon>Gunneridae</taxon>
        <taxon>Pentapetalae</taxon>
        <taxon>rosids</taxon>
        <taxon>malvids</taxon>
        <taxon>Sapindales</taxon>
        <taxon>Sapindaceae</taxon>
        <taxon>Hippocastanoideae</taxon>
        <taxon>Acereae</taxon>
        <taxon>Dipteronia</taxon>
    </lineage>
</organism>
<comment type="caution">
    <text evidence="2">The sequence shown here is derived from an EMBL/GenBank/DDBJ whole genome shotgun (WGS) entry which is preliminary data.</text>
</comment>
<dbReference type="Gene3D" id="1.20.1280.50">
    <property type="match status" value="1"/>
</dbReference>